<name>A0A0V0TEP5_9BILA</name>
<keyword evidence="2" id="KW-1185">Reference proteome</keyword>
<dbReference type="AlphaFoldDB" id="A0A0V0TEP5"/>
<dbReference type="EMBL" id="JYDJ01000307">
    <property type="protein sequence ID" value="KRX37503.1"/>
    <property type="molecule type" value="Genomic_DNA"/>
</dbReference>
<dbReference type="InterPro" id="IPR011990">
    <property type="entry name" value="TPR-like_helical_dom_sf"/>
</dbReference>
<dbReference type="PANTHER" id="PTHR45011:SF1">
    <property type="entry name" value="DAP3-BINDING CELL DEATH ENHANCER 1"/>
    <property type="match status" value="1"/>
</dbReference>
<gene>
    <name evidence="1" type="ORF">T05_3490</name>
</gene>
<comment type="caution">
    <text evidence="1">The sequence shown here is derived from an EMBL/GenBank/DDBJ whole genome shotgun (WGS) entry which is preliminary data.</text>
</comment>
<dbReference type="Pfam" id="PF08238">
    <property type="entry name" value="Sel1"/>
    <property type="match status" value="4"/>
</dbReference>
<accession>A0A0V0TEP5</accession>
<sequence length="382" mass="43272">LKCYEFFRCCMKFHLFKGNFHPFATRSAMFKLSSLLPKCQRFPSVRSSALFCRENDENAICLRNEHCSIVTANHFYSNYCFRFFNEKVNSGSGSSAKEKHCDGASSNCFPRTLSKYAVLLLGYQLSQYIEVYRSRRNQHFVCFCFVKENLYNLLNSILCSSRTIAHRVLPLSLANSVELKHPNNNASSSSDNFPQLRCIVHDAAVQTDTNFLNIDRLISECSDCLNKELEARLYYLIGLDLLHVNLYEKALDYLLKSCKYNYSKALYNVGLCYYKGYGCVQSDEKAVKFWNSAAERGNGLAMYQLGVVYLKGLAGLKCNAELGLAYMNKAAESGVVEAKTYLGALLFKSGDNQGALNLWKEAASCGHEEAKHFLESNFSTQR</sequence>
<dbReference type="PANTHER" id="PTHR45011">
    <property type="entry name" value="DAP3-BINDING CELL DEATH ENHANCER 1"/>
    <property type="match status" value="1"/>
</dbReference>
<dbReference type="STRING" id="144512.A0A0V0TEP5"/>
<proteinExistence type="predicted"/>
<dbReference type="InterPro" id="IPR052748">
    <property type="entry name" value="ISR_Activator"/>
</dbReference>
<dbReference type="Gene3D" id="1.25.40.10">
    <property type="entry name" value="Tetratricopeptide repeat domain"/>
    <property type="match status" value="1"/>
</dbReference>
<reference evidence="1 2" key="1">
    <citation type="submission" date="2015-01" db="EMBL/GenBank/DDBJ databases">
        <title>Evolution of Trichinella species and genotypes.</title>
        <authorList>
            <person name="Korhonen P.K."/>
            <person name="Edoardo P."/>
            <person name="Giuseppe L.R."/>
            <person name="Gasser R.B."/>
        </authorList>
    </citation>
    <scope>NUCLEOTIDE SEQUENCE [LARGE SCALE GENOMIC DNA]</scope>
    <source>
        <strain evidence="1">ISS417</strain>
    </source>
</reference>
<dbReference type="OrthoDB" id="2384430at2759"/>
<dbReference type="SMART" id="SM00671">
    <property type="entry name" value="SEL1"/>
    <property type="match status" value="4"/>
</dbReference>
<protein>
    <submittedName>
        <fullName evidence="1">Death ligand signal enhancer</fullName>
    </submittedName>
</protein>
<evidence type="ECO:0000313" key="2">
    <source>
        <dbReference type="Proteomes" id="UP000055048"/>
    </source>
</evidence>
<dbReference type="Proteomes" id="UP000055048">
    <property type="component" value="Unassembled WGS sequence"/>
</dbReference>
<organism evidence="1 2">
    <name type="scientific">Trichinella murrelli</name>
    <dbReference type="NCBI Taxonomy" id="144512"/>
    <lineage>
        <taxon>Eukaryota</taxon>
        <taxon>Metazoa</taxon>
        <taxon>Ecdysozoa</taxon>
        <taxon>Nematoda</taxon>
        <taxon>Enoplea</taxon>
        <taxon>Dorylaimia</taxon>
        <taxon>Trichinellida</taxon>
        <taxon>Trichinellidae</taxon>
        <taxon>Trichinella</taxon>
    </lineage>
</organism>
<dbReference type="SUPFAM" id="SSF81901">
    <property type="entry name" value="HCP-like"/>
    <property type="match status" value="1"/>
</dbReference>
<feature type="non-terminal residue" evidence="1">
    <location>
        <position position="1"/>
    </location>
</feature>
<evidence type="ECO:0000313" key="1">
    <source>
        <dbReference type="EMBL" id="KRX37503.1"/>
    </source>
</evidence>
<dbReference type="InterPro" id="IPR006597">
    <property type="entry name" value="Sel1-like"/>
</dbReference>